<keyword evidence="2" id="KW-1185">Reference proteome</keyword>
<evidence type="ECO:0000313" key="2">
    <source>
        <dbReference type="Proteomes" id="UP000530060"/>
    </source>
</evidence>
<dbReference type="EMBL" id="CAIJDP010000074">
    <property type="protein sequence ID" value="CAD0005932.1"/>
    <property type="molecule type" value="Genomic_DNA"/>
</dbReference>
<proteinExistence type="predicted"/>
<reference evidence="1 2" key="1">
    <citation type="submission" date="2020-06" db="EMBL/GenBank/DDBJ databases">
        <authorList>
            <person name="Criscuolo A."/>
        </authorList>
    </citation>
    <scope>NUCLEOTIDE SEQUENCE [LARGE SCALE GENOMIC DNA]</scope>
    <source>
        <strain evidence="2">CIP 111411</strain>
    </source>
</reference>
<comment type="caution">
    <text evidence="1">The sequence shown here is derived from an EMBL/GenBank/DDBJ whole genome shotgun (WGS) entry which is preliminary data.</text>
</comment>
<protein>
    <submittedName>
        <fullName evidence="1">Uncharacterized protein</fullName>
    </submittedName>
</protein>
<gene>
    <name evidence="1" type="ORF">FLAT13_03062</name>
</gene>
<dbReference type="RefSeq" id="WP_180909463.1">
    <property type="nucleotide sequence ID" value="NZ_CAIJDP010000074.1"/>
</dbReference>
<sequence length="314" mass="36876">MENFFLTLFLLTGFLFRAQKTETITIPKGVVYNYSSPKVVEKAKKIISDNLSDNNDYKILQNNLIIGPELWKRFKENEKIQNIKQGKVQFHVDNLILDGKMSQDINDSKIIWDEFKNEVSHDYKIRKANEDELKYYWSVISFDIDEPLLIVETKEHNYILNLLKKDLKLLWLDEAPKPDNNIQKNDIKKYQNGKEIDSVSKGIKETALEKVILLSSNEELNANSSFEDIELIIKKTNKIFNELFKNSIRSGKIMIEFELKKKKNEITYAVKDDLDLDIMKVFEQRVNSEKYPSSKKDSVKIRLIYKVNSFNDTE</sequence>
<organism evidence="1 2">
    <name type="scientific">Flavobacterium salmonis</name>
    <dbReference type="NCBI Taxonomy" id="2654844"/>
    <lineage>
        <taxon>Bacteria</taxon>
        <taxon>Pseudomonadati</taxon>
        <taxon>Bacteroidota</taxon>
        <taxon>Flavobacteriia</taxon>
        <taxon>Flavobacteriales</taxon>
        <taxon>Flavobacteriaceae</taxon>
        <taxon>Flavobacterium</taxon>
    </lineage>
</organism>
<dbReference type="AlphaFoldDB" id="A0A6V6Z4Q9"/>
<evidence type="ECO:0000313" key="1">
    <source>
        <dbReference type="EMBL" id="CAD0005932.1"/>
    </source>
</evidence>
<accession>A0A6V6Z4Q9</accession>
<name>A0A6V6Z4Q9_9FLAO</name>
<dbReference type="Proteomes" id="UP000530060">
    <property type="component" value="Unassembled WGS sequence"/>
</dbReference>